<evidence type="ECO:0000256" key="1">
    <source>
        <dbReference type="SAM" id="MobiDB-lite"/>
    </source>
</evidence>
<feature type="compositionally biased region" description="Acidic residues" evidence="1">
    <location>
        <begin position="25"/>
        <end position="35"/>
    </location>
</feature>
<reference evidence="2" key="1">
    <citation type="submission" date="2022-03" db="EMBL/GenBank/DDBJ databases">
        <authorList>
            <person name="Sayadi A."/>
        </authorList>
    </citation>
    <scope>NUCLEOTIDE SEQUENCE</scope>
</reference>
<protein>
    <submittedName>
        <fullName evidence="2">Uncharacterized protein</fullName>
    </submittedName>
</protein>
<organism evidence="2 3">
    <name type="scientific">Acanthoscelides obtectus</name>
    <name type="common">Bean weevil</name>
    <name type="synonym">Bruchus obtectus</name>
    <dbReference type="NCBI Taxonomy" id="200917"/>
    <lineage>
        <taxon>Eukaryota</taxon>
        <taxon>Metazoa</taxon>
        <taxon>Ecdysozoa</taxon>
        <taxon>Arthropoda</taxon>
        <taxon>Hexapoda</taxon>
        <taxon>Insecta</taxon>
        <taxon>Pterygota</taxon>
        <taxon>Neoptera</taxon>
        <taxon>Endopterygota</taxon>
        <taxon>Coleoptera</taxon>
        <taxon>Polyphaga</taxon>
        <taxon>Cucujiformia</taxon>
        <taxon>Chrysomeloidea</taxon>
        <taxon>Chrysomelidae</taxon>
        <taxon>Bruchinae</taxon>
        <taxon>Bruchini</taxon>
        <taxon>Acanthoscelides</taxon>
    </lineage>
</organism>
<dbReference type="EMBL" id="CAKOFQ010007191">
    <property type="protein sequence ID" value="CAH1994156.1"/>
    <property type="molecule type" value="Genomic_DNA"/>
</dbReference>
<proteinExistence type="predicted"/>
<accession>A0A9P0PUF1</accession>
<evidence type="ECO:0000313" key="2">
    <source>
        <dbReference type="EMBL" id="CAH1994156.1"/>
    </source>
</evidence>
<dbReference type="AlphaFoldDB" id="A0A9P0PUF1"/>
<feature type="region of interest" description="Disordered" evidence="1">
    <location>
        <begin position="1"/>
        <end position="59"/>
    </location>
</feature>
<keyword evidence="3" id="KW-1185">Reference proteome</keyword>
<sequence>MVLLSDPYYKDEDKEYVPSSTSESDASEDNPDSDTAEVVSIDEAVHITPDKTRKRLRRPSEWKINKIKCSRAAGKEDVSNNKVHKNKSLRPYQQMQYKYL</sequence>
<gene>
    <name evidence="2" type="ORF">ACAOBT_LOCUS21941</name>
</gene>
<comment type="caution">
    <text evidence="2">The sequence shown here is derived from an EMBL/GenBank/DDBJ whole genome shotgun (WGS) entry which is preliminary data.</text>
</comment>
<name>A0A9P0PUF1_ACAOB</name>
<dbReference type="Proteomes" id="UP001152888">
    <property type="component" value="Unassembled WGS sequence"/>
</dbReference>
<evidence type="ECO:0000313" key="3">
    <source>
        <dbReference type="Proteomes" id="UP001152888"/>
    </source>
</evidence>